<evidence type="ECO:0000313" key="3">
    <source>
        <dbReference type="Proteomes" id="UP000887013"/>
    </source>
</evidence>
<evidence type="ECO:0000313" key="2">
    <source>
        <dbReference type="EMBL" id="GFU46321.1"/>
    </source>
</evidence>
<feature type="compositionally biased region" description="Basic and acidic residues" evidence="1">
    <location>
        <begin position="41"/>
        <end position="50"/>
    </location>
</feature>
<dbReference type="Proteomes" id="UP000887013">
    <property type="component" value="Unassembled WGS sequence"/>
</dbReference>
<dbReference type="EMBL" id="BMAW01086162">
    <property type="protein sequence ID" value="GFU46321.1"/>
    <property type="molecule type" value="Genomic_DNA"/>
</dbReference>
<name>A0A8X6QV16_NEPPI</name>
<reference evidence="2" key="1">
    <citation type="submission" date="2020-08" db="EMBL/GenBank/DDBJ databases">
        <title>Multicomponent nature underlies the extraordinary mechanical properties of spider dragline silk.</title>
        <authorList>
            <person name="Kono N."/>
            <person name="Nakamura H."/>
            <person name="Mori M."/>
            <person name="Yoshida Y."/>
            <person name="Ohtoshi R."/>
            <person name="Malay A.D."/>
            <person name="Moran D.A.P."/>
            <person name="Tomita M."/>
            <person name="Numata K."/>
            <person name="Arakawa K."/>
        </authorList>
    </citation>
    <scope>NUCLEOTIDE SEQUENCE</scope>
</reference>
<feature type="region of interest" description="Disordered" evidence="1">
    <location>
        <begin position="37"/>
        <end position="100"/>
    </location>
</feature>
<gene>
    <name evidence="2" type="ORF">NPIL_207481</name>
</gene>
<sequence length="100" mass="11599">MIHTHARRNFKRLFRSRMRSFSSRLLLGAPRCLSSSATYSRVEKKSKGKSEQSQSVSTKTDGNPRFCVESADDDPRQGAENEAEQLQRKKKERKEPLEWI</sequence>
<evidence type="ECO:0000256" key="1">
    <source>
        <dbReference type="SAM" id="MobiDB-lite"/>
    </source>
</evidence>
<organism evidence="2 3">
    <name type="scientific">Nephila pilipes</name>
    <name type="common">Giant wood spider</name>
    <name type="synonym">Nephila maculata</name>
    <dbReference type="NCBI Taxonomy" id="299642"/>
    <lineage>
        <taxon>Eukaryota</taxon>
        <taxon>Metazoa</taxon>
        <taxon>Ecdysozoa</taxon>
        <taxon>Arthropoda</taxon>
        <taxon>Chelicerata</taxon>
        <taxon>Arachnida</taxon>
        <taxon>Araneae</taxon>
        <taxon>Araneomorphae</taxon>
        <taxon>Entelegynae</taxon>
        <taxon>Araneoidea</taxon>
        <taxon>Nephilidae</taxon>
        <taxon>Nephila</taxon>
    </lineage>
</organism>
<protein>
    <submittedName>
        <fullName evidence="2">Uncharacterized protein</fullName>
    </submittedName>
</protein>
<comment type="caution">
    <text evidence="2">The sequence shown here is derived from an EMBL/GenBank/DDBJ whole genome shotgun (WGS) entry which is preliminary data.</text>
</comment>
<keyword evidence="3" id="KW-1185">Reference proteome</keyword>
<accession>A0A8X6QV16</accession>
<dbReference type="AlphaFoldDB" id="A0A8X6QV16"/>
<proteinExistence type="predicted"/>